<dbReference type="Pfam" id="PF24853">
    <property type="entry name" value="DUF7727"/>
    <property type="match status" value="1"/>
</dbReference>
<keyword evidence="6" id="KW-1185">Reference proteome</keyword>
<proteinExistence type="predicted"/>
<evidence type="ECO:0008006" key="7">
    <source>
        <dbReference type="Google" id="ProtNLM"/>
    </source>
</evidence>
<evidence type="ECO:0000256" key="1">
    <source>
        <dbReference type="SAM" id="MobiDB-lite"/>
    </source>
</evidence>
<dbReference type="InterPro" id="IPR056144">
    <property type="entry name" value="DUF7727"/>
</dbReference>
<evidence type="ECO:0000313" key="6">
    <source>
        <dbReference type="Proteomes" id="UP001164743"/>
    </source>
</evidence>
<dbReference type="GeneID" id="77801443"/>
<dbReference type="Gene3D" id="3.90.190.10">
    <property type="entry name" value="Protein tyrosine phosphatase superfamily"/>
    <property type="match status" value="1"/>
</dbReference>
<gene>
    <name evidence="5" type="ORF">PtA15_10A38</name>
</gene>
<keyword evidence="2" id="KW-0472">Membrane</keyword>
<evidence type="ECO:0000256" key="2">
    <source>
        <dbReference type="SAM" id="Phobius"/>
    </source>
</evidence>
<feature type="compositionally biased region" description="Low complexity" evidence="1">
    <location>
        <begin position="252"/>
        <end position="264"/>
    </location>
</feature>
<feature type="region of interest" description="Disordered" evidence="1">
    <location>
        <begin position="156"/>
        <end position="187"/>
    </location>
</feature>
<reference evidence="5" key="1">
    <citation type="submission" date="2022-10" db="EMBL/GenBank/DDBJ databases">
        <title>Puccinia triticina Genome sequencing and assembly.</title>
        <authorList>
            <person name="Li C."/>
        </authorList>
    </citation>
    <scope>NUCLEOTIDE SEQUENCE</scope>
    <source>
        <strain evidence="5">Pt15</strain>
    </source>
</reference>
<sequence>MGNLIWSDWGRLVALTAGYWNLWGALWGIFYRKYLWDFIGGKLGPVGIMLMKSSAGKLRSVTIVLAYLIHRYRWSLKKAYAHVSERRAGICTNIRFLAKLMSFEQRKMMPKTHSVLGPHRANSFCPGKSGLLGHLKSARLVSHHYLSSSSTSTSVSASVLSPKRIEPHSPRPHPDHQQHQHQAEEEGGHGEAFAAYSFGQKPLPPTLLRARPPPTKSYSLDLDRSHCFRVRSLAVAAKTDSFAPPLPPSQPPRDNLANLDNRLLISPDRASPRSVFSRGPRDSLGASPNGSRPYP</sequence>
<dbReference type="PANTHER" id="PTHR40629:SF1">
    <property type="entry name" value="PRO41 PROTEIN"/>
    <property type="match status" value="1"/>
</dbReference>
<feature type="transmembrane region" description="Helical" evidence="2">
    <location>
        <begin position="12"/>
        <end position="30"/>
    </location>
</feature>
<protein>
    <recommendedName>
        <fullName evidence="7">Protein-tyrosine-phosphatase</fullName>
    </recommendedName>
</protein>
<dbReference type="InterPro" id="IPR000340">
    <property type="entry name" value="Dual-sp_phosphatase_cat-dom"/>
</dbReference>
<dbReference type="EMBL" id="CP110430">
    <property type="protein sequence ID" value="WAQ88619.1"/>
    <property type="molecule type" value="Genomic_DNA"/>
</dbReference>
<dbReference type="Proteomes" id="UP001164743">
    <property type="component" value="Chromosome 10A"/>
</dbReference>
<keyword evidence="2" id="KW-1133">Transmembrane helix</keyword>
<accession>A0ABY7CTL3</accession>
<feature type="domain" description="DUF7727" evidence="4">
    <location>
        <begin position="1"/>
        <end position="51"/>
    </location>
</feature>
<feature type="compositionally biased region" description="Basic and acidic residues" evidence="1">
    <location>
        <begin position="163"/>
        <end position="187"/>
    </location>
</feature>
<feature type="domain" description="Dual specificity phosphatase catalytic" evidence="3">
    <location>
        <begin position="53"/>
        <end position="105"/>
    </location>
</feature>
<dbReference type="RefSeq" id="XP_053024174.1">
    <property type="nucleotide sequence ID" value="XM_053160559.1"/>
</dbReference>
<organism evidence="5 6">
    <name type="scientific">Puccinia triticina</name>
    <dbReference type="NCBI Taxonomy" id="208348"/>
    <lineage>
        <taxon>Eukaryota</taxon>
        <taxon>Fungi</taxon>
        <taxon>Dikarya</taxon>
        <taxon>Basidiomycota</taxon>
        <taxon>Pucciniomycotina</taxon>
        <taxon>Pucciniomycetes</taxon>
        <taxon>Pucciniales</taxon>
        <taxon>Pucciniaceae</taxon>
        <taxon>Puccinia</taxon>
    </lineage>
</organism>
<dbReference type="SUPFAM" id="SSF52799">
    <property type="entry name" value="(Phosphotyrosine protein) phosphatases II"/>
    <property type="match status" value="1"/>
</dbReference>
<dbReference type="PANTHER" id="PTHR40629">
    <property type="entry name" value="PRO41 PROTEIN"/>
    <property type="match status" value="1"/>
</dbReference>
<evidence type="ECO:0000259" key="3">
    <source>
        <dbReference type="Pfam" id="PF00782"/>
    </source>
</evidence>
<evidence type="ECO:0000259" key="4">
    <source>
        <dbReference type="Pfam" id="PF24853"/>
    </source>
</evidence>
<feature type="region of interest" description="Disordered" evidence="1">
    <location>
        <begin position="240"/>
        <end position="295"/>
    </location>
</feature>
<keyword evidence="2" id="KW-0812">Transmembrane</keyword>
<name>A0ABY7CTL3_9BASI</name>
<feature type="compositionally biased region" description="Polar residues" evidence="1">
    <location>
        <begin position="286"/>
        <end position="295"/>
    </location>
</feature>
<dbReference type="Pfam" id="PF00782">
    <property type="entry name" value="DSPc"/>
    <property type="match status" value="1"/>
</dbReference>
<evidence type="ECO:0000313" key="5">
    <source>
        <dbReference type="EMBL" id="WAQ88619.1"/>
    </source>
</evidence>
<dbReference type="InterPro" id="IPR029021">
    <property type="entry name" value="Prot-tyrosine_phosphatase-like"/>
</dbReference>